<dbReference type="GO" id="GO:0003677">
    <property type="term" value="F:DNA binding"/>
    <property type="evidence" value="ECO:0007669"/>
    <property type="project" value="InterPro"/>
</dbReference>
<dbReference type="InterPro" id="IPR038279">
    <property type="entry name" value="Ndc10_dom2_sf"/>
</dbReference>
<dbReference type="InterPro" id="IPR031872">
    <property type="entry name" value="NDC10_II"/>
</dbReference>
<keyword evidence="4" id="KW-1185">Reference proteome</keyword>
<protein>
    <recommendedName>
        <fullName evidence="2">Ndc10 domain-containing protein</fullName>
    </recommendedName>
</protein>
<reference evidence="3 4" key="1">
    <citation type="submission" date="2014-04" db="EMBL/GenBank/DDBJ databases">
        <authorList>
            <consortium name="DOE Joint Genome Institute"/>
            <person name="Kuo A."/>
            <person name="Tarkka M."/>
            <person name="Buscot F."/>
            <person name="Kohler A."/>
            <person name="Nagy L.G."/>
            <person name="Floudas D."/>
            <person name="Copeland A."/>
            <person name="Barry K.W."/>
            <person name="Cichocki N."/>
            <person name="Veneault-Fourrey C."/>
            <person name="LaButti K."/>
            <person name="Lindquist E.A."/>
            <person name="Lipzen A."/>
            <person name="Lundell T."/>
            <person name="Morin E."/>
            <person name="Murat C."/>
            <person name="Sun H."/>
            <person name="Tunlid A."/>
            <person name="Henrissat B."/>
            <person name="Grigoriev I.V."/>
            <person name="Hibbett D.S."/>
            <person name="Martin F."/>
            <person name="Nordberg H.P."/>
            <person name="Cantor M.N."/>
            <person name="Hua S.X."/>
        </authorList>
    </citation>
    <scope>NUCLEOTIDE SEQUENCE [LARGE SCALE GENOMIC DNA]</scope>
    <source>
        <strain evidence="3 4">F 1598</strain>
    </source>
</reference>
<dbReference type="InParanoid" id="A0A0C3FCF5"/>
<accession>A0A0C3FCF5</accession>
<gene>
    <name evidence="3" type="ORF">PILCRDRAFT_11924</name>
</gene>
<evidence type="ECO:0000256" key="1">
    <source>
        <dbReference type="SAM" id="MobiDB-lite"/>
    </source>
</evidence>
<feature type="compositionally biased region" description="Polar residues" evidence="1">
    <location>
        <begin position="934"/>
        <end position="950"/>
    </location>
</feature>
<evidence type="ECO:0000313" key="3">
    <source>
        <dbReference type="EMBL" id="KIM77466.1"/>
    </source>
</evidence>
<feature type="domain" description="Ndc10" evidence="2">
    <location>
        <begin position="380"/>
        <end position="595"/>
    </location>
</feature>
<reference evidence="4" key="2">
    <citation type="submission" date="2015-01" db="EMBL/GenBank/DDBJ databases">
        <title>Evolutionary Origins and Diversification of the Mycorrhizal Mutualists.</title>
        <authorList>
            <consortium name="DOE Joint Genome Institute"/>
            <consortium name="Mycorrhizal Genomics Consortium"/>
            <person name="Kohler A."/>
            <person name="Kuo A."/>
            <person name="Nagy L.G."/>
            <person name="Floudas D."/>
            <person name="Copeland A."/>
            <person name="Barry K.W."/>
            <person name="Cichocki N."/>
            <person name="Veneault-Fourrey C."/>
            <person name="LaButti K."/>
            <person name="Lindquist E.A."/>
            <person name="Lipzen A."/>
            <person name="Lundell T."/>
            <person name="Morin E."/>
            <person name="Murat C."/>
            <person name="Riley R."/>
            <person name="Ohm R."/>
            <person name="Sun H."/>
            <person name="Tunlid A."/>
            <person name="Henrissat B."/>
            <person name="Grigoriev I.V."/>
            <person name="Hibbett D.S."/>
            <person name="Martin F."/>
        </authorList>
    </citation>
    <scope>NUCLEOTIDE SEQUENCE [LARGE SCALE GENOMIC DNA]</scope>
    <source>
        <strain evidence="4">F 1598</strain>
    </source>
</reference>
<dbReference type="AlphaFoldDB" id="A0A0C3FCF5"/>
<sequence length="950" mass="106958">MSDCHINPALRDNPGVASLSLAHLVSGELIPRNEFSTQLASAARKQPLINELTRLGHHPAKSWNLEKLQQYLLDYWTMSERYPTPSTNRISTPGCPRQNIATVNALPQSSHIDRFSTPDPRQNITMVNASPDSLQGSDQAVNTSASLDDNFDWDGEQGAKDLLGFDQDGLEDDAEEEQWDLADDDHFQKFQTNTCVAAAARSEGNCRRGGMKTQQSTVKIWKLFLAEEKAADHVHDNIVDEHLLLRFIVWSGDRPKLNRREAQVPTLASKRPVTTVHVYDAVKTRMTEALQIARQGLISGEDAPDIVANTFLNQISEEQMRDVGYGFLEHRELHPTINGMLAWTCQNATGNRGDDFRALKLCDMQPYELLHPNLETETINSTYSTFIAHRNPEMCPLGAMAIYHHYLHNYYKLGEKLKIDWAQNSTWWQVCFVFGTSPVVPYNKSNLYNLYCQAYKKASLASNIKAHLPRHMLGYLQAKLGVNPEQTSKLGWSKNVYMDTYSPALPKEAILGAHGYKTHENYSPIWTLVGVPESFLSLICPMAEGIVVAIEGQPNLKGATKYWLMVIRLRPYLFQCAAALYQVRPDSALFWLPVLICADVREWMTTEYPTQLAVLQAKQGSPVDLEQMQNAILRHSLEELRALQVESNMQIHKLMVLIERRTQVLSPAKAYSHETYSVLSLSSADSNPFLQSSSSSVMRTPPRLRLNPPTAIDSQTRALENMGVYETEETLRGFACPSPKSPTVPRLRTEIDLVLPPVSAFSKKGTPQMLWPPIFGQKSVKWEDVFTHIKQFDSLWDTWKCSKTLDKMTLHELWHNWNIGKDACNSQGEVTGRKPPICLIEQHFGAKWHLGPTACKSWERLHEIPEWIELEIQTWGISPETAITELEEMRSTASTATKPLGTNALSKHIKEARESAARTTQGHAPFPAPPPVNTPSDESSHLPTSSQPIS</sequence>
<evidence type="ECO:0000259" key="2">
    <source>
        <dbReference type="Pfam" id="PF16787"/>
    </source>
</evidence>
<feature type="region of interest" description="Disordered" evidence="1">
    <location>
        <begin position="910"/>
        <end position="950"/>
    </location>
</feature>
<proteinExistence type="predicted"/>
<dbReference type="Pfam" id="PF16787">
    <property type="entry name" value="NDC10_II"/>
    <property type="match status" value="1"/>
</dbReference>
<dbReference type="Gene3D" id="1.10.443.20">
    <property type="entry name" value="Centromere DNA-binding protein complex CBF3 subunit, domain 2"/>
    <property type="match status" value="1"/>
</dbReference>
<dbReference type="EMBL" id="KN833024">
    <property type="protein sequence ID" value="KIM77466.1"/>
    <property type="molecule type" value="Genomic_DNA"/>
</dbReference>
<dbReference type="Proteomes" id="UP000054166">
    <property type="component" value="Unassembled WGS sequence"/>
</dbReference>
<name>A0A0C3FCF5_PILCF</name>
<organism evidence="3 4">
    <name type="scientific">Piloderma croceum (strain F 1598)</name>
    <dbReference type="NCBI Taxonomy" id="765440"/>
    <lineage>
        <taxon>Eukaryota</taxon>
        <taxon>Fungi</taxon>
        <taxon>Dikarya</taxon>
        <taxon>Basidiomycota</taxon>
        <taxon>Agaricomycotina</taxon>
        <taxon>Agaricomycetes</taxon>
        <taxon>Agaricomycetidae</taxon>
        <taxon>Atheliales</taxon>
        <taxon>Atheliaceae</taxon>
        <taxon>Piloderma</taxon>
    </lineage>
</organism>
<evidence type="ECO:0000313" key="4">
    <source>
        <dbReference type="Proteomes" id="UP000054166"/>
    </source>
</evidence>
<dbReference type="HOGENOM" id="CLU_005328_0_0_1"/>
<dbReference type="OrthoDB" id="2675946at2759"/>